<dbReference type="PROSITE" id="PS50928">
    <property type="entry name" value="ABC_TM1"/>
    <property type="match status" value="1"/>
</dbReference>
<comment type="similarity">
    <text evidence="7">Belongs to the binding-protein-dependent transport system permease family.</text>
</comment>
<feature type="transmembrane region" description="Helical" evidence="7">
    <location>
        <begin position="184"/>
        <end position="206"/>
    </location>
</feature>
<keyword evidence="5 7" id="KW-1133">Transmembrane helix</keyword>
<evidence type="ECO:0000256" key="2">
    <source>
        <dbReference type="ARBA" id="ARBA00022448"/>
    </source>
</evidence>
<organism evidence="9 10">
    <name type="scientific">Aurantimicrobium photophilum</name>
    <dbReference type="NCBI Taxonomy" id="1987356"/>
    <lineage>
        <taxon>Bacteria</taxon>
        <taxon>Bacillati</taxon>
        <taxon>Actinomycetota</taxon>
        <taxon>Actinomycetes</taxon>
        <taxon>Micrococcales</taxon>
        <taxon>Microbacteriaceae</taxon>
        <taxon>Aurantimicrobium</taxon>
    </lineage>
</organism>
<accession>A0A2Z3RY01</accession>
<evidence type="ECO:0000256" key="5">
    <source>
        <dbReference type="ARBA" id="ARBA00022989"/>
    </source>
</evidence>
<keyword evidence="6 7" id="KW-0472">Membrane</keyword>
<dbReference type="GO" id="GO:0055085">
    <property type="term" value="P:transmembrane transport"/>
    <property type="evidence" value="ECO:0007669"/>
    <property type="project" value="InterPro"/>
</dbReference>
<dbReference type="GO" id="GO:0005886">
    <property type="term" value="C:plasma membrane"/>
    <property type="evidence" value="ECO:0007669"/>
    <property type="project" value="UniProtKB-SubCell"/>
</dbReference>
<feature type="domain" description="ABC transmembrane type-1" evidence="8">
    <location>
        <begin position="72"/>
        <end position="265"/>
    </location>
</feature>
<dbReference type="RefSeq" id="WP_110233698.1">
    <property type="nucleotide sequence ID" value="NZ_CP023994.1"/>
</dbReference>
<keyword evidence="3" id="KW-1003">Cell membrane</keyword>
<feature type="transmembrane region" description="Helical" evidence="7">
    <location>
        <begin position="72"/>
        <end position="95"/>
    </location>
</feature>
<keyword evidence="10" id="KW-1185">Reference proteome</keyword>
<feature type="transmembrane region" description="Helical" evidence="7">
    <location>
        <begin position="107"/>
        <end position="128"/>
    </location>
</feature>
<evidence type="ECO:0000256" key="7">
    <source>
        <dbReference type="RuleBase" id="RU363032"/>
    </source>
</evidence>
<feature type="transmembrane region" description="Helical" evidence="7">
    <location>
        <begin position="246"/>
        <end position="265"/>
    </location>
</feature>
<evidence type="ECO:0000256" key="1">
    <source>
        <dbReference type="ARBA" id="ARBA00004651"/>
    </source>
</evidence>
<evidence type="ECO:0000313" key="10">
    <source>
        <dbReference type="Proteomes" id="UP000246894"/>
    </source>
</evidence>
<dbReference type="KEGG" id="aum:AURMO_01053"/>
<evidence type="ECO:0000313" key="9">
    <source>
        <dbReference type="EMBL" id="AWR21649.1"/>
    </source>
</evidence>
<evidence type="ECO:0000256" key="6">
    <source>
        <dbReference type="ARBA" id="ARBA00023136"/>
    </source>
</evidence>
<keyword evidence="2 7" id="KW-0813">Transport</keyword>
<dbReference type="InterPro" id="IPR000515">
    <property type="entry name" value="MetI-like"/>
</dbReference>
<proteinExistence type="inferred from homology"/>
<dbReference type="AlphaFoldDB" id="A0A2Z3RY01"/>
<comment type="subcellular location">
    <subcellularLocation>
        <location evidence="1 7">Cell membrane</location>
        <topology evidence="1 7">Multi-pass membrane protein</topology>
    </subcellularLocation>
</comment>
<dbReference type="InterPro" id="IPR035906">
    <property type="entry name" value="MetI-like_sf"/>
</dbReference>
<dbReference type="CDD" id="cd06261">
    <property type="entry name" value="TM_PBP2"/>
    <property type="match status" value="1"/>
</dbReference>
<evidence type="ECO:0000259" key="8">
    <source>
        <dbReference type="PROSITE" id="PS50928"/>
    </source>
</evidence>
<feature type="transmembrane region" description="Helical" evidence="7">
    <location>
        <begin position="140"/>
        <end position="163"/>
    </location>
</feature>
<sequence length="278" mass="29949">MRRALSRLPRSGVIALVIAVAVMWLLPVIMVVLASVKSSQDFASSGFLDLPKEIAWNNFEMFFGGINIGQKILNSFTISIGAVLISLFLAFPVAYAVSVGKHRLRPVVITLSVLIFLLPVESVAFPIYLLSKMTGQYGSIGFLIMPLGIIGSAFAIFLLANVMNHIPASLAEAAEIDGANKWQVMWKVVLPLMTPTVLTVALLLFVNNWNEYLLTLLLLPDTASQTVPLAISMVNYGQFGGAPGELVAAASVLAALPSLLVFLFFQRTLVRGITAGTQ</sequence>
<dbReference type="Proteomes" id="UP000246894">
    <property type="component" value="Chromosome"/>
</dbReference>
<gene>
    <name evidence="9" type="ORF">AURMO_01053</name>
</gene>
<dbReference type="PANTHER" id="PTHR43744:SF12">
    <property type="entry name" value="ABC TRANSPORTER PERMEASE PROTEIN MG189-RELATED"/>
    <property type="match status" value="1"/>
</dbReference>
<dbReference type="EMBL" id="CP023994">
    <property type="protein sequence ID" value="AWR21649.1"/>
    <property type="molecule type" value="Genomic_DNA"/>
</dbReference>
<evidence type="ECO:0000256" key="4">
    <source>
        <dbReference type="ARBA" id="ARBA00022692"/>
    </source>
</evidence>
<protein>
    <submittedName>
        <fullName evidence="9">L-arabinose transport system permease protein AraQ</fullName>
    </submittedName>
</protein>
<dbReference type="Pfam" id="PF00528">
    <property type="entry name" value="BPD_transp_1"/>
    <property type="match status" value="1"/>
</dbReference>
<evidence type="ECO:0000256" key="3">
    <source>
        <dbReference type="ARBA" id="ARBA00022475"/>
    </source>
</evidence>
<dbReference type="Gene3D" id="1.10.3720.10">
    <property type="entry name" value="MetI-like"/>
    <property type="match status" value="1"/>
</dbReference>
<reference evidence="9 10" key="1">
    <citation type="submission" date="2017-10" db="EMBL/GenBank/DDBJ databases">
        <title>Genome of an Actinobacterium that displays light-enhanced growth.</title>
        <authorList>
            <person name="Maresca J.A."/>
            <person name="Hempel P."/>
            <person name="Shevchenko O."/>
            <person name="Miller K.J."/>
            <person name="Hahn M.W."/>
        </authorList>
    </citation>
    <scope>NUCLEOTIDE SEQUENCE [LARGE SCALE GENOMIC DNA]</scope>
    <source>
        <strain evidence="9 10">MWH-Mo1</strain>
    </source>
</reference>
<dbReference type="OrthoDB" id="3569827at2"/>
<dbReference type="SUPFAM" id="SSF161098">
    <property type="entry name" value="MetI-like"/>
    <property type="match status" value="1"/>
</dbReference>
<name>A0A2Z3RY01_9MICO</name>
<dbReference type="PANTHER" id="PTHR43744">
    <property type="entry name" value="ABC TRANSPORTER PERMEASE PROTEIN MG189-RELATED-RELATED"/>
    <property type="match status" value="1"/>
</dbReference>
<keyword evidence="4 7" id="KW-0812">Transmembrane</keyword>
<feature type="transmembrane region" description="Helical" evidence="7">
    <location>
        <begin position="12"/>
        <end position="36"/>
    </location>
</feature>